<evidence type="ECO:0000313" key="4">
    <source>
        <dbReference type="EMBL" id="KAF8696396.1"/>
    </source>
</evidence>
<keyword evidence="7" id="KW-1185">Reference proteome</keyword>
<comment type="caution">
    <text evidence="5">The sequence shown here is derived from an EMBL/GenBank/DDBJ whole genome shotgun (WGS) entry which is preliminary data.</text>
</comment>
<reference evidence="5" key="1">
    <citation type="submission" date="2020-07" db="EMBL/GenBank/DDBJ databases">
        <title>Genome sequence and genetic diversity analysis of an under-domesticated orphan crop, white fonio (Digitaria exilis).</title>
        <authorList>
            <person name="Bennetzen J.L."/>
            <person name="Chen S."/>
            <person name="Ma X."/>
            <person name="Wang X."/>
            <person name="Yssel A.E.J."/>
            <person name="Chaluvadi S.R."/>
            <person name="Johnson M."/>
            <person name="Gangashetty P."/>
            <person name="Hamidou F."/>
            <person name="Sanogo M.D."/>
            <person name="Zwaenepoel A."/>
            <person name="Wallace J."/>
            <person name="Van De Peer Y."/>
            <person name="Van Deynze A."/>
        </authorList>
    </citation>
    <scope>NUCLEOTIDE SEQUENCE</scope>
    <source>
        <tissue evidence="5">Leaves</tissue>
    </source>
</reference>
<dbReference type="InterPro" id="IPR024752">
    <property type="entry name" value="Myb/SANT-like_dom"/>
</dbReference>
<feature type="compositionally biased region" description="Polar residues" evidence="1">
    <location>
        <begin position="185"/>
        <end position="195"/>
    </location>
</feature>
<protein>
    <recommendedName>
        <fullName evidence="8">Myb/SANT-like domain-containing protein</fullName>
    </recommendedName>
</protein>
<dbReference type="Pfam" id="PF12776">
    <property type="entry name" value="Myb_DNA-bind_3"/>
    <property type="match status" value="1"/>
</dbReference>
<dbReference type="AlphaFoldDB" id="A0A835BQ47"/>
<evidence type="ECO:0008006" key="8">
    <source>
        <dbReference type="Google" id="ProtNLM"/>
    </source>
</evidence>
<gene>
    <name evidence="6" type="ORF">HU200_018960</name>
    <name evidence="5" type="ORF">HU200_031669</name>
    <name evidence="4" type="ORF">HU200_037307</name>
</gene>
<evidence type="ECO:0000259" key="2">
    <source>
        <dbReference type="Pfam" id="PF12776"/>
    </source>
</evidence>
<dbReference type="Proteomes" id="UP000636709">
    <property type="component" value="Unassembled WGS sequence"/>
</dbReference>
<name>A0A835BQ47_9POAL</name>
<evidence type="ECO:0000259" key="3">
    <source>
        <dbReference type="Pfam" id="PF23950"/>
    </source>
</evidence>
<dbReference type="EMBL" id="JACEFO010001776">
    <property type="protein sequence ID" value="KAF8704174.1"/>
    <property type="molecule type" value="Genomic_DNA"/>
</dbReference>
<accession>A0A835BQ47</accession>
<evidence type="ECO:0000256" key="1">
    <source>
        <dbReference type="SAM" id="MobiDB-lite"/>
    </source>
</evidence>
<dbReference type="OrthoDB" id="681295at2759"/>
<feature type="region of interest" description="Disordered" evidence="1">
    <location>
        <begin position="171"/>
        <end position="207"/>
    </location>
</feature>
<feature type="domain" description="MLLE-like" evidence="3">
    <location>
        <begin position="256"/>
        <end position="314"/>
    </location>
</feature>
<sequence>MDLSGSSTSTRGRGKNKRKWTVAEDDELVKVLYEISLDPRWKGDGGFKNGYCSLLETRLAEKLPASGLSAVPHIESRVRHFRTKYGAIEVMLNKSGFSWNDNTNMLQCEKTQYDTHCKYHPEAKGVYGIAFPYYNTLAAIYGSDIATGEGAEGLTEAVGNLGQELANEHGNHEEIEEDRMYRDTPVQSTDSASSSFKKRKINRKGKDYGSVSSDPLLDMLTEVQGDLKGVAKNVGKMAEAMEREAAIQEKVINNDPQQTLREKAVAELRKLGFTGTEQIKAATVFVKMPEQMSMLLTLDETLRREFILNMLNGMWNFAILLHMLFPAIV</sequence>
<feature type="domain" description="Myb/SANT-like" evidence="2">
    <location>
        <begin position="20"/>
        <end position="113"/>
    </location>
</feature>
<dbReference type="EMBL" id="JACEFO010001882">
    <property type="protein sequence ID" value="KAF8696396.1"/>
    <property type="molecule type" value="Genomic_DNA"/>
</dbReference>
<evidence type="ECO:0000313" key="6">
    <source>
        <dbReference type="EMBL" id="KAF8727358.1"/>
    </source>
</evidence>
<dbReference type="PANTHER" id="PTHR46250:SF15">
    <property type="entry name" value="OS01G0523800 PROTEIN"/>
    <property type="match status" value="1"/>
</dbReference>
<evidence type="ECO:0000313" key="5">
    <source>
        <dbReference type="EMBL" id="KAF8704174.1"/>
    </source>
</evidence>
<organism evidence="5 7">
    <name type="scientific">Digitaria exilis</name>
    <dbReference type="NCBI Taxonomy" id="1010633"/>
    <lineage>
        <taxon>Eukaryota</taxon>
        <taxon>Viridiplantae</taxon>
        <taxon>Streptophyta</taxon>
        <taxon>Embryophyta</taxon>
        <taxon>Tracheophyta</taxon>
        <taxon>Spermatophyta</taxon>
        <taxon>Magnoliopsida</taxon>
        <taxon>Liliopsida</taxon>
        <taxon>Poales</taxon>
        <taxon>Poaceae</taxon>
        <taxon>PACMAD clade</taxon>
        <taxon>Panicoideae</taxon>
        <taxon>Panicodae</taxon>
        <taxon>Paniceae</taxon>
        <taxon>Anthephorinae</taxon>
        <taxon>Digitaria</taxon>
    </lineage>
</organism>
<dbReference type="PANTHER" id="PTHR46250">
    <property type="entry name" value="MYB/SANT-LIKE DNA-BINDING DOMAIN PROTEIN-RELATED"/>
    <property type="match status" value="1"/>
</dbReference>
<proteinExistence type="predicted"/>
<dbReference type="EMBL" id="JACEFO010001644">
    <property type="protein sequence ID" value="KAF8727358.1"/>
    <property type="molecule type" value="Genomic_DNA"/>
</dbReference>
<dbReference type="Pfam" id="PF23950">
    <property type="entry name" value="MLLE_2"/>
    <property type="match status" value="1"/>
</dbReference>
<feature type="compositionally biased region" description="Basic and acidic residues" evidence="1">
    <location>
        <begin position="171"/>
        <end position="182"/>
    </location>
</feature>
<evidence type="ECO:0000313" key="7">
    <source>
        <dbReference type="Proteomes" id="UP000636709"/>
    </source>
</evidence>
<dbReference type="InterPro" id="IPR056623">
    <property type="entry name" value="MLLE_2"/>
</dbReference>